<accession>A0A5S3X641</accession>
<dbReference type="GO" id="GO:0015627">
    <property type="term" value="C:type II protein secretion system complex"/>
    <property type="evidence" value="ECO:0007669"/>
    <property type="project" value="InterPro"/>
</dbReference>
<name>A0A5S3X641_9GAMM</name>
<evidence type="ECO:0000256" key="4">
    <source>
        <dbReference type="ARBA" id="ARBA00022448"/>
    </source>
</evidence>
<reference evidence="12" key="2">
    <citation type="submission" date="2019-06" db="EMBL/GenBank/DDBJ databases">
        <title>Co-occurence of chitin degradation, pigmentation and bioactivity in marine Pseudoalteromonas.</title>
        <authorList>
            <person name="Sonnenschein E.C."/>
            <person name="Bech P.K."/>
        </authorList>
    </citation>
    <scope>NUCLEOTIDE SEQUENCE [LARGE SCALE GENOMIC DNA]</scope>
    <source>
        <strain evidence="12">S2599</strain>
    </source>
</reference>
<dbReference type="AlphaFoldDB" id="A0A5S3X641"/>
<comment type="subcellular location">
    <subcellularLocation>
        <location evidence="1">Cell inner membrane</location>
    </subcellularLocation>
</comment>
<sequence>MKKIISLVLVFLLAFSVFVAITMPASIVLQLSQGSLPRALSVGAVSGSVWEGRISEVRYENVQLNDVTWQLNGWGLLTGQVQGKVRFGSPRTLDEISGNSNFSMSLLDKSAKLDDAILRFSVEQAMQQVTLPLPVDAKGRVILSIDEYRTGQPYCEALNGEISSPNIDIKGLTGWFSIGDMSGTLTCKSGDIAVTVDPENRLGLRADATLAANMQFRVAGNIKPEASLPKEVHDAVKFLGRPDSEGRYPVSL</sequence>
<gene>
    <name evidence="11" type="ORF">CWB98_00620</name>
</gene>
<dbReference type="GO" id="GO:0015628">
    <property type="term" value="P:protein secretion by the type II secretion system"/>
    <property type="evidence" value="ECO:0007669"/>
    <property type="project" value="InterPro"/>
</dbReference>
<keyword evidence="7" id="KW-0812">Transmembrane</keyword>
<evidence type="ECO:0000256" key="10">
    <source>
        <dbReference type="ARBA" id="ARBA00030772"/>
    </source>
</evidence>
<evidence type="ECO:0000313" key="11">
    <source>
        <dbReference type="EMBL" id="TMP39981.1"/>
    </source>
</evidence>
<keyword evidence="9" id="KW-0472">Membrane</keyword>
<evidence type="ECO:0000256" key="9">
    <source>
        <dbReference type="ARBA" id="ARBA00023136"/>
    </source>
</evidence>
<dbReference type="OrthoDB" id="6118198at2"/>
<dbReference type="InterPro" id="IPR022792">
    <property type="entry name" value="T2SS_protein-GspN"/>
</dbReference>
<dbReference type="Pfam" id="PF01203">
    <property type="entry name" value="T2SSN"/>
    <property type="match status" value="1"/>
</dbReference>
<keyword evidence="5" id="KW-1003">Cell membrane</keyword>
<dbReference type="EMBL" id="PNCJ01000003">
    <property type="protein sequence ID" value="TMP39981.1"/>
    <property type="molecule type" value="Genomic_DNA"/>
</dbReference>
<comment type="caution">
    <text evidence="11">The sequence shown here is derived from an EMBL/GenBank/DDBJ whole genome shotgun (WGS) entry which is preliminary data.</text>
</comment>
<protein>
    <recommendedName>
        <fullName evidence="3">Type II secretion system protein N</fullName>
    </recommendedName>
    <alternativeName>
        <fullName evidence="10">General secretion pathway protein N</fullName>
    </alternativeName>
</protein>
<evidence type="ECO:0000256" key="6">
    <source>
        <dbReference type="ARBA" id="ARBA00022519"/>
    </source>
</evidence>
<dbReference type="RefSeq" id="WP_138543052.1">
    <property type="nucleotide sequence ID" value="NZ_PNCJ01000003.1"/>
</dbReference>
<dbReference type="Proteomes" id="UP000306719">
    <property type="component" value="Unassembled WGS sequence"/>
</dbReference>
<evidence type="ECO:0000256" key="3">
    <source>
        <dbReference type="ARBA" id="ARBA00021563"/>
    </source>
</evidence>
<keyword evidence="6" id="KW-0997">Cell inner membrane</keyword>
<keyword evidence="4" id="KW-0813">Transport</keyword>
<evidence type="ECO:0000256" key="1">
    <source>
        <dbReference type="ARBA" id="ARBA00004533"/>
    </source>
</evidence>
<comment type="similarity">
    <text evidence="2">Belongs to the GSP N family.</text>
</comment>
<evidence type="ECO:0000256" key="5">
    <source>
        <dbReference type="ARBA" id="ARBA00022475"/>
    </source>
</evidence>
<evidence type="ECO:0000256" key="2">
    <source>
        <dbReference type="ARBA" id="ARBA00007208"/>
    </source>
</evidence>
<dbReference type="GO" id="GO:0005886">
    <property type="term" value="C:plasma membrane"/>
    <property type="evidence" value="ECO:0007669"/>
    <property type="project" value="UniProtKB-SubCell"/>
</dbReference>
<reference evidence="11 12" key="1">
    <citation type="submission" date="2018-01" db="EMBL/GenBank/DDBJ databases">
        <authorList>
            <person name="Paulsen S."/>
            <person name="Gram L.K."/>
        </authorList>
    </citation>
    <scope>NUCLEOTIDE SEQUENCE [LARGE SCALE GENOMIC DNA]</scope>
    <source>
        <strain evidence="11 12">S2599</strain>
    </source>
</reference>
<evidence type="ECO:0000256" key="8">
    <source>
        <dbReference type="ARBA" id="ARBA00022927"/>
    </source>
</evidence>
<evidence type="ECO:0000313" key="12">
    <source>
        <dbReference type="Proteomes" id="UP000306719"/>
    </source>
</evidence>
<keyword evidence="8" id="KW-0653">Protein transport</keyword>
<organism evidence="11 12">
    <name type="scientific">Pseudoalteromonas rubra</name>
    <dbReference type="NCBI Taxonomy" id="43658"/>
    <lineage>
        <taxon>Bacteria</taxon>
        <taxon>Pseudomonadati</taxon>
        <taxon>Pseudomonadota</taxon>
        <taxon>Gammaproteobacteria</taxon>
        <taxon>Alteromonadales</taxon>
        <taxon>Pseudoalteromonadaceae</taxon>
        <taxon>Pseudoalteromonas</taxon>
    </lineage>
</organism>
<evidence type="ECO:0000256" key="7">
    <source>
        <dbReference type="ARBA" id="ARBA00022692"/>
    </source>
</evidence>
<proteinExistence type="inferred from homology"/>